<sequence>MNNLKPMPESKMKRRRAEDRAGSTARRANTTRLLSGMGISAYDRPGFFYLWSFLIPCACWLAAGYISHTPGLDTHTTLQGTLGIIGLAAPTAVAAWLFLQKPALLADLKPRLSLRTIRPRYLLAAVFIGPVTLILAQLISLAFGYSAEQFRITGQPSFTSALFSPWLLLALAPLLEELAWHSYGTNALLARYRLITANLIFFAYWFFWHIPLASIKGYYQANLVAEGWQHGVNFMASMICFVFIINWLYLKNARNIWIAVVFHLCANLGNEIFATHPDSKIIQTGLFALILAGLMTKEKALFLGPLAQQSGENP</sequence>
<keyword evidence="2" id="KW-1133">Transmembrane helix</keyword>
<dbReference type="InterPro" id="IPR003675">
    <property type="entry name" value="Rce1/LyrA-like_dom"/>
</dbReference>
<feature type="transmembrane region" description="Helical" evidence="2">
    <location>
        <begin position="230"/>
        <end position="249"/>
    </location>
</feature>
<dbReference type="GO" id="GO:0006508">
    <property type="term" value="P:proteolysis"/>
    <property type="evidence" value="ECO:0007669"/>
    <property type="project" value="UniProtKB-KW"/>
</dbReference>
<feature type="domain" description="CAAX prenyl protease 2/Lysostaphin resistance protein A-like" evidence="3">
    <location>
        <begin position="162"/>
        <end position="268"/>
    </location>
</feature>
<reference evidence="5" key="1">
    <citation type="submission" date="2024-06" db="EMBL/GenBank/DDBJ databases">
        <title>Radixoralia hellwigii gen. nov., sp nov., isolated from a root canal in the human oral cavity.</title>
        <authorList>
            <person name="Bartsch S."/>
            <person name="Wittmer A."/>
            <person name="Schulz A.-K."/>
            <person name="Neumann-Schaal M."/>
            <person name="Wolf J."/>
            <person name="Gronow S."/>
            <person name="Tennert C."/>
            <person name="Haecker G."/>
            <person name="Cieplik F."/>
            <person name="Al-Ahmad A."/>
        </authorList>
    </citation>
    <scope>NUCLEOTIDE SEQUENCE [LARGE SCALE GENOMIC DNA]</scope>
    <source>
        <strain evidence="5">Wk13</strain>
    </source>
</reference>
<evidence type="ECO:0000313" key="5">
    <source>
        <dbReference type="Proteomes" id="UP001574673"/>
    </source>
</evidence>
<proteinExistence type="predicted"/>
<evidence type="ECO:0000256" key="2">
    <source>
        <dbReference type="SAM" id="Phobius"/>
    </source>
</evidence>
<keyword evidence="4" id="KW-0378">Hydrolase</keyword>
<feature type="compositionally biased region" description="Basic and acidic residues" evidence="1">
    <location>
        <begin position="8"/>
        <end position="21"/>
    </location>
</feature>
<dbReference type="PANTHER" id="PTHR35797:SF1">
    <property type="entry name" value="PROTEASE"/>
    <property type="match status" value="1"/>
</dbReference>
<organism evidence="4 5">
    <name type="scientific">Dentiradicibacter hellwigii</name>
    <dbReference type="NCBI Taxonomy" id="3149053"/>
    <lineage>
        <taxon>Bacteria</taxon>
        <taxon>Pseudomonadati</taxon>
        <taxon>Pseudomonadota</taxon>
        <taxon>Betaproteobacteria</taxon>
        <taxon>Rhodocyclales</taxon>
        <taxon>Rhodocyclaceae</taxon>
        <taxon>Dentiradicibacter</taxon>
    </lineage>
</organism>
<dbReference type="EMBL" id="JBEUWX010000002">
    <property type="protein sequence ID" value="MFA9949288.1"/>
    <property type="molecule type" value="Genomic_DNA"/>
</dbReference>
<accession>A0ABV4UCT7</accession>
<dbReference type="Pfam" id="PF02517">
    <property type="entry name" value="Rce1-like"/>
    <property type="match status" value="1"/>
</dbReference>
<comment type="caution">
    <text evidence="4">The sequence shown here is derived from an EMBL/GenBank/DDBJ whole genome shotgun (WGS) entry which is preliminary data.</text>
</comment>
<feature type="transmembrane region" description="Helical" evidence="2">
    <location>
        <begin position="47"/>
        <end position="66"/>
    </location>
</feature>
<feature type="transmembrane region" description="Helical" evidence="2">
    <location>
        <begin position="163"/>
        <end position="180"/>
    </location>
</feature>
<keyword evidence="2" id="KW-0472">Membrane</keyword>
<evidence type="ECO:0000259" key="3">
    <source>
        <dbReference type="Pfam" id="PF02517"/>
    </source>
</evidence>
<dbReference type="GO" id="GO:0008233">
    <property type="term" value="F:peptidase activity"/>
    <property type="evidence" value="ECO:0007669"/>
    <property type="project" value="UniProtKB-KW"/>
</dbReference>
<feature type="transmembrane region" description="Helical" evidence="2">
    <location>
        <begin position="192"/>
        <end position="210"/>
    </location>
</feature>
<name>A0ABV4UCT7_9RHOO</name>
<dbReference type="PANTHER" id="PTHR35797">
    <property type="entry name" value="PROTEASE-RELATED"/>
    <property type="match status" value="1"/>
</dbReference>
<keyword evidence="5" id="KW-1185">Reference proteome</keyword>
<feature type="region of interest" description="Disordered" evidence="1">
    <location>
        <begin position="1"/>
        <end position="26"/>
    </location>
</feature>
<gene>
    <name evidence="4" type="ORF">ABCS64_02910</name>
</gene>
<evidence type="ECO:0000313" key="4">
    <source>
        <dbReference type="EMBL" id="MFA9949288.1"/>
    </source>
</evidence>
<dbReference type="Proteomes" id="UP001574673">
    <property type="component" value="Unassembled WGS sequence"/>
</dbReference>
<protein>
    <submittedName>
        <fullName evidence="4">CPBP family glutamic-type intramembrane protease</fullName>
    </submittedName>
</protein>
<dbReference type="RefSeq" id="WP_418890433.1">
    <property type="nucleotide sequence ID" value="NZ_JBEUWX010000002.1"/>
</dbReference>
<dbReference type="InterPro" id="IPR042150">
    <property type="entry name" value="MmRce1-like"/>
</dbReference>
<feature type="transmembrane region" description="Helical" evidence="2">
    <location>
        <begin position="78"/>
        <end position="99"/>
    </location>
</feature>
<keyword evidence="4" id="KW-0645">Protease</keyword>
<evidence type="ECO:0000256" key="1">
    <source>
        <dbReference type="SAM" id="MobiDB-lite"/>
    </source>
</evidence>
<feature type="transmembrane region" description="Helical" evidence="2">
    <location>
        <begin position="120"/>
        <end position="143"/>
    </location>
</feature>
<keyword evidence="2" id="KW-0812">Transmembrane</keyword>